<reference evidence="5" key="1">
    <citation type="journal article" date="2019" name="Int. J. Syst. Evol. Microbiol.">
        <title>The Global Catalogue of Microorganisms (GCM) 10K type strain sequencing project: providing services to taxonomists for standard genome sequencing and annotation.</title>
        <authorList>
            <consortium name="The Broad Institute Genomics Platform"/>
            <consortium name="The Broad Institute Genome Sequencing Center for Infectious Disease"/>
            <person name="Wu L."/>
            <person name="Ma J."/>
        </authorList>
    </citation>
    <scope>NUCLEOTIDE SEQUENCE [LARGE SCALE GENOMIC DNA]</scope>
    <source>
        <strain evidence="5">CCUG 48884</strain>
    </source>
</reference>
<feature type="domain" description="GST C-terminal" evidence="3">
    <location>
        <begin position="87"/>
        <end position="201"/>
    </location>
</feature>
<evidence type="ECO:0000313" key="5">
    <source>
        <dbReference type="Proteomes" id="UP001597158"/>
    </source>
</evidence>
<proteinExistence type="inferred from homology"/>
<dbReference type="RefSeq" id="WP_277832540.1">
    <property type="nucleotide sequence ID" value="NZ_JARQZE010000005.1"/>
</dbReference>
<dbReference type="InterPro" id="IPR040079">
    <property type="entry name" value="Glutathione_S-Trfase"/>
</dbReference>
<dbReference type="PROSITE" id="PS50404">
    <property type="entry name" value="GST_NTER"/>
    <property type="match status" value="1"/>
</dbReference>
<dbReference type="SFLD" id="SFLDG01150">
    <property type="entry name" value="Main.1:_Beta-like"/>
    <property type="match status" value="1"/>
</dbReference>
<dbReference type="PANTHER" id="PTHR44051:SF8">
    <property type="entry name" value="GLUTATHIONE S-TRANSFERASE GSTA"/>
    <property type="match status" value="1"/>
</dbReference>
<dbReference type="Gene3D" id="1.20.1050.10">
    <property type="match status" value="1"/>
</dbReference>
<dbReference type="CDD" id="cd03188">
    <property type="entry name" value="GST_C_Beta"/>
    <property type="match status" value="1"/>
</dbReference>
<dbReference type="PROSITE" id="PS50405">
    <property type="entry name" value="GST_CTER"/>
    <property type="match status" value="1"/>
</dbReference>
<keyword evidence="4" id="KW-0808">Transferase</keyword>
<dbReference type="SFLD" id="SFLDG00358">
    <property type="entry name" value="Main_(cytGST)"/>
    <property type="match status" value="1"/>
</dbReference>
<evidence type="ECO:0000313" key="4">
    <source>
        <dbReference type="EMBL" id="MFD1263941.1"/>
    </source>
</evidence>
<dbReference type="EC" id="2.5.1.18" evidence="4"/>
<dbReference type="PANTHER" id="PTHR44051">
    <property type="entry name" value="GLUTATHIONE S-TRANSFERASE-RELATED"/>
    <property type="match status" value="1"/>
</dbReference>
<dbReference type="Pfam" id="PF00043">
    <property type="entry name" value="GST_C"/>
    <property type="match status" value="1"/>
</dbReference>
<dbReference type="NCBIfam" id="NF007831">
    <property type="entry name" value="PRK10542.1"/>
    <property type="match status" value="1"/>
</dbReference>
<dbReference type="InterPro" id="IPR010987">
    <property type="entry name" value="Glutathione-S-Trfase_C-like"/>
</dbReference>
<dbReference type="Gene3D" id="3.40.30.10">
    <property type="entry name" value="Glutaredoxin"/>
    <property type="match status" value="1"/>
</dbReference>
<dbReference type="InterPro" id="IPR004045">
    <property type="entry name" value="Glutathione_S-Trfase_N"/>
</dbReference>
<dbReference type="GO" id="GO:0004364">
    <property type="term" value="F:glutathione transferase activity"/>
    <property type="evidence" value="ECO:0007669"/>
    <property type="project" value="UniProtKB-EC"/>
</dbReference>
<dbReference type="InterPro" id="IPR036282">
    <property type="entry name" value="Glutathione-S-Trfase_C_sf"/>
</dbReference>
<keyword evidence="5" id="KW-1185">Reference proteome</keyword>
<name>A0ABW3WDP7_9RHOO</name>
<sequence length="201" mass="22305">MKLYFKPGACSLSPHIALEESGLDYETESVDLKTKRTAQNEDFNVINPKGYVPALLLDDGVLLTEGPAILQYIADHAPGRKLAPANGTIARYQLQGWLNFIATELHKSFSPFFNPAAKDDWKALARANLERRLGYTDAQLAGKTYLMGDDFSVADAYLFTVLSWARYIQLDLAQWPHLSAFVARVSERPAVQAVLKTESLG</sequence>
<evidence type="ECO:0000259" key="2">
    <source>
        <dbReference type="PROSITE" id="PS50404"/>
    </source>
</evidence>
<dbReference type="CDD" id="cd03057">
    <property type="entry name" value="GST_N_Beta"/>
    <property type="match status" value="1"/>
</dbReference>
<dbReference type="InterPro" id="IPR004046">
    <property type="entry name" value="GST_C"/>
</dbReference>
<dbReference type="Proteomes" id="UP001597158">
    <property type="component" value="Unassembled WGS sequence"/>
</dbReference>
<evidence type="ECO:0000259" key="3">
    <source>
        <dbReference type="PROSITE" id="PS50405"/>
    </source>
</evidence>
<gene>
    <name evidence="4" type="primary">gstA</name>
    <name evidence="4" type="ORF">ACFQ4M_10110</name>
</gene>
<dbReference type="Pfam" id="PF02798">
    <property type="entry name" value="GST_N"/>
    <property type="match status" value="1"/>
</dbReference>
<protein>
    <submittedName>
        <fullName evidence="4">Glutathione transferase GstA</fullName>
        <ecNumber evidence="4">2.5.1.18</ecNumber>
    </submittedName>
</protein>
<dbReference type="EMBL" id="JBHTMC010000020">
    <property type="protein sequence ID" value="MFD1263941.1"/>
    <property type="molecule type" value="Genomic_DNA"/>
</dbReference>
<dbReference type="InterPro" id="IPR036249">
    <property type="entry name" value="Thioredoxin-like_sf"/>
</dbReference>
<comment type="caution">
    <text evidence="4">The sequence shown here is derived from an EMBL/GenBank/DDBJ whole genome shotgun (WGS) entry which is preliminary data.</text>
</comment>
<organism evidence="4 5">
    <name type="scientific">Thauera mechernichensis</name>
    <dbReference type="NCBI Taxonomy" id="82788"/>
    <lineage>
        <taxon>Bacteria</taxon>
        <taxon>Pseudomonadati</taxon>
        <taxon>Pseudomonadota</taxon>
        <taxon>Betaproteobacteria</taxon>
        <taxon>Rhodocyclales</taxon>
        <taxon>Zoogloeaceae</taxon>
        <taxon>Thauera</taxon>
    </lineage>
</organism>
<feature type="domain" description="GST N-terminal" evidence="2">
    <location>
        <begin position="1"/>
        <end position="81"/>
    </location>
</feature>
<comment type="similarity">
    <text evidence="1">Belongs to the GST superfamily.</text>
</comment>
<evidence type="ECO:0000256" key="1">
    <source>
        <dbReference type="RuleBase" id="RU003494"/>
    </source>
</evidence>
<dbReference type="SUPFAM" id="SSF47616">
    <property type="entry name" value="GST C-terminal domain-like"/>
    <property type="match status" value="1"/>
</dbReference>
<dbReference type="SFLD" id="SFLDS00019">
    <property type="entry name" value="Glutathione_Transferase_(cytos"/>
    <property type="match status" value="1"/>
</dbReference>
<dbReference type="SUPFAM" id="SSF52833">
    <property type="entry name" value="Thioredoxin-like"/>
    <property type="match status" value="1"/>
</dbReference>
<accession>A0ABW3WDP7</accession>